<proteinExistence type="inferred from homology"/>
<dbReference type="InterPro" id="IPR011990">
    <property type="entry name" value="TPR-like_helical_dom_sf"/>
</dbReference>
<dbReference type="OrthoDB" id="200773at2759"/>
<dbReference type="InterPro" id="IPR006597">
    <property type="entry name" value="Sel1-like"/>
</dbReference>
<dbReference type="PANTHER" id="PTHR11102:SF160">
    <property type="entry name" value="ERAD-ASSOCIATED E3 UBIQUITIN-PROTEIN LIGASE COMPONENT HRD3"/>
    <property type="match status" value="1"/>
</dbReference>
<gene>
    <name evidence="4" type="ORF">THAOC_06619</name>
</gene>
<evidence type="ECO:0000256" key="1">
    <source>
        <dbReference type="ARBA" id="ARBA00038101"/>
    </source>
</evidence>
<dbReference type="PANTHER" id="PTHR11102">
    <property type="entry name" value="SEL-1-LIKE PROTEIN"/>
    <property type="match status" value="1"/>
</dbReference>
<name>K0T286_THAOC</name>
<dbReference type="Proteomes" id="UP000266841">
    <property type="component" value="Unassembled WGS sequence"/>
</dbReference>
<evidence type="ECO:0000313" key="5">
    <source>
        <dbReference type="Proteomes" id="UP000266841"/>
    </source>
</evidence>
<dbReference type="InterPro" id="IPR009071">
    <property type="entry name" value="HMG_box_dom"/>
</dbReference>
<dbReference type="EMBL" id="AGNL01006627">
    <property type="protein sequence ID" value="EJK71895.1"/>
    <property type="molecule type" value="Genomic_DNA"/>
</dbReference>
<dbReference type="PROSITE" id="PS50118">
    <property type="entry name" value="HMG_BOX_2"/>
    <property type="match status" value="1"/>
</dbReference>
<dbReference type="SUPFAM" id="SSF81901">
    <property type="entry name" value="HCP-like"/>
    <property type="match status" value="1"/>
</dbReference>
<keyword evidence="2" id="KW-0238">DNA-binding</keyword>
<dbReference type="InterPro" id="IPR036910">
    <property type="entry name" value="HMG_box_dom_sf"/>
</dbReference>
<organism evidence="4 5">
    <name type="scientific">Thalassiosira oceanica</name>
    <name type="common">Marine diatom</name>
    <dbReference type="NCBI Taxonomy" id="159749"/>
    <lineage>
        <taxon>Eukaryota</taxon>
        <taxon>Sar</taxon>
        <taxon>Stramenopiles</taxon>
        <taxon>Ochrophyta</taxon>
        <taxon>Bacillariophyta</taxon>
        <taxon>Coscinodiscophyceae</taxon>
        <taxon>Thalassiosirophycidae</taxon>
        <taxon>Thalassiosirales</taxon>
        <taxon>Thalassiosiraceae</taxon>
        <taxon>Thalassiosira</taxon>
    </lineage>
</organism>
<keyword evidence="5" id="KW-1185">Reference proteome</keyword>
<feature type="domain" description="HMG box" evidence="3">
    <location>
        <begin position="1"/>
        <end position="52"/>
    </location>
</feature>
<dbReference type="Pfam" id="PF09011">
    <property type="entry name" value="HMG_box_2"/>
    <property type="match status" value="1"/>
</dbReference>
<accession>K0T286</accession>
<dbReference type="AlphaFoldDB" id="K0T286"/>
<sequence>MYHQSPPTYTSPQAKIISDEFKALSEAERTKWDKIAAEDKERYQREMELKYEFLLEACATARTPLVKYIASALAMVRKRVVAKDLDAMSFLACKYLFGDGVKKDARRAFELWTEAANLGSADAHSSLGNQYRSGDGVEQDDFKAVQHWEKAACWGHVQARHNLGGYEDMLFAGLATKQEYADALRGYQDAVEEMKSPERDVAKKFMALAKRDERGGMY</sequence>
<keyword evidence="2" id="KW-0539">Nucleus</keyword>
<protein>
    <recommendedName>
        <fullName evidence="3">HMG box domain-containing protein</fullName>
    </recommendedName>
</protein>
<dbReference type="GO" id="GO:0003677">
    <property type="term" value="F:DNA binding"/>
    <property type="evidence" value="ECO:0007669"/>
    <property type="project" value="UniProtKB-UniRule"/>
</dbReference>
<evidence type="ECO:0000256" key="2">
    <source>
        <dbReference type="PROSITE-ProRule" id="PRU00267"/>
    </source>
</evidence>
<feature type="DNA-binding region" description="HMG box" evidence="2">
    <location>
        <begin position="1"/>
        <end position="52"/>
    </location>
</feature>
<dbReference type="InterPro" id="IPR050767">
    <property type="entry name" value="Sel1_AlgK"/>
</dbReference>
<dbReference type="Pfam" id="PF08238">
    <property type="entry name" value="Sel1"/>
    <property type="match status" value="2"/>
</dbReference>
<evidence type="ECO:0000259" key="3">
    <source>
        <dbReference type="PROSITE" id="PS50118"/>
    </source>
</evidence>
<dbReference type="SMART" id="SM00671">
    <property type="entry name" value="SEL1"/>
    <property type="match status" value="2"/>
</dbReference>
<comment type="caution">
    <text evidence="4">The sequence shown here is derived from an EMBL/GenBank/DDBJ whole genome shotgun (WGS) entry which is preliminary data.</text>
</comment>
<evidence type="ECO:0000313" key="4">
    <source>
        <dbReference type="EMBL" id="EJK71895.1"/>
    </source>
</evidence>
<dbReference type="GO" id="GO:0005634">
    <property type="term" value="C:nucleus"/>
    <property type="evidence" value="ECO:0007669"/>
    <property type="project" value="UniProtKB-UniRule"/>
</dbReference>
<dbReference type="SUPFAM" id="SSF47095">
    <property type="entry name" value="HMG-box"/>
    <property type="match status" value="1"/>
</dbReference>
<reference evidence="4 5" key="1">
    <citation type="journal article" date="2012" name="Genome Biol.">
        <title>Genome and low-iron response of an oceanic diatom adapted to chronic iron limitation.</title>
        <authorList>
            <person name="Lommer M."/>
            <person name="Specht M."/>
            <person name="Roy A.S."/>
            <person name="Kraemer L."/>
            <person name="Andreson R."/>
            <person name="Gutowska M.A."/>
            <person name="Wolf J."/>
            <person name="Bergner S.V."/>
            <person name="Schilhabel M.B."/>
            <person name="Klostermeier U.C."/>
            <person name="Beiko R.G."/>
            <person name="Rosenstiel P."/>
            <person name="Hippler M."/>
            <person name="Laroche J."/>
        </authorList>
    </citation>
    <scope>NUCLEOTIDE SEQUENCE [LARGE SCALE GENOMIC DNA]</scope>
    <source>
        <strain evidence="4 5">CCMP1005</strain>
    </source>
</reference>
<comment type="similarity">
    <text evidence="1">Belongs to the sel-1 family.</text>
</comment>
<dbReference type="Gene3D" id="1.25.40.10">
    <property type="entry name" value="Tetratricopeptide repeat domain"/>
    <property type="match status" value="1"/>
</dbReference>